<dbReference type="RefSeq" id="WP_046828504.1">
    <property type="nucleotide sequence ID" value="NZ_LBIA02000001.1"/>
</dbReference>
<dbReference type="OrthoDB" id="7181882at2"/>
<keyword evidence="3" id="KW-1185">Reference proteome</keyword>
<evidence type="ECO:0000313" key="3">
    <source>
        <dbReference type="Proteomes" id="UP000034832"/>
    </source>
</evidence>
<organism evidence="2 3">
    <name type="scientific">Afipia massiliensis</name>
    <dbReference type="NCBI Taxonomy" id="211460"/>
    <lineage>
        <taxon>Bacteria</taxon>
        <taxon>Pseudomonadati</taxon>
        <taxon>Pseudomonadota</taxon>
        <taxon>Alphaproteobacteria</taxon>
        <taxon>Hyphomicrobiales</taxon>
        <taxon>Nitrobacteraceae</taxon>
        <taxon>Afipia</taxon>
    </lineage>
</organism>
<dbReference type="AlphaFoldDB" id="A0A4U6BN56"/>
<dbReference type="GO" id="GO:0004519">
    <property type="term" value="F:endonuclease activity"/>
    <property type="evidence" value="ECO:0007669"/>
    <property type="project" value="UniProtKB-KW"/>
</dbReference>
<gene>
    <name evidence="2" type="ORF">YH63_005310</name>
</gene>
<name>A0A4U6BN56_9BRAD</name>
<sequence>MKAVFDTKPTSIYDDDISRHYQFPRRYLSIVEKCIDDWIVLRRPRADGGNLAYFATAKVIAVQADPNTPGMSYARLSDFLAFDELVRWRTFDRYAEEPLRNIPQQQVGVYLRGRSVRPLSEADFANLIAAGIKRTLDPANSERLSVPSTIVEDAIDAVQPPPAGERNWRIEKMLTNRIIRDASFRGKVYDAYDNRCAVTRLRILDAKGNSEVHAAHIWAVADGGPDVVQNGLALSATVHWLFDRHLISLTDNYELLVADTLVPIEYRTLFAQFGDRIQLPVDPKSWPHPSYLSKHRELFLAAK</sequence>
<proteinExistence type="predicted"/>
<evidence type="ECO:0000313" key="2">
    <source>
        <dbReference type="EMBL" id="TKT70875.1"/>
    </source>
</evidence>
<dbReference type="Proteomes" id="UP000034832">
    <property type="component" value="Unassembled WGS sequence"/>
</dbReference>
<dbReference type="EMBL" id="LBIA02000001">
    <property type="protein sequence ID" value="TKT70875.1"/>
    <property type="molecule type" value="Genomic_DNA"/>
</dbReference>
<evidence type="ECO:0000259" key="1">
    <source>
        <dbReference type="Pfam" id="PF13391"/>
    </source>
</evidence>
<feature type="domain" description="HNH nuclease" evidence="1">
    <location>
        <begin position="196"/>
        <end position="249"/>
    </location>
</feature>
<reference evidence="2" key="1">
    <citation type="submission" date="2019-04" db="EMBL/GenBank/DDBJ databases">
        <title>Whole genome sequencing of cave bacteria.</title>
        <authorList>
            <person name="Gan H.M."/>
            <person name="Barton H."/>
            <person name="Savka M.A."/>
        </authorList>
    </citation>
    <scope>NUCLEOTIDE SEQUENCE [LARGE SCALE GENOMIC DNA]</scope>
    <source>
        <strain evidence="2">LC387</strain>
    </source>
</reference>
<keyword evidence="2" id="KW-0255">Endonuclease</keyword>
<keyword evidence="2" id="KW-0378">Hydrolase</keyword>
<keyword evidence="2" id="KW-0540">Nuclease</keyword>
<accession>A0A4U6BN56</accession>
<comment type="caution">
    <text evidence="2">The sequence shown here is derived from an EMBL/GenBank/DDBJ whole genome shotgun (WGS) entry which is preliminary data.</text>
</comment>
<dbReference type="InterPro" id="IPR003615">
    <property type="entry name" value="HNH_nuc"/>
</dbReference>
<protein>
    <submittedName>
        <fullName evidence="2">HNH endonuclease</fullName>
    </submittedName>
</protein>
<dbReference type="Pfam" id="PF13391">
    <property type="entry name" value="HNH_2"/>
    <property type="match status" value="1"/>
</dbReference>